<gene>
    <name evidence="1" type="ORF">N305_14641</name>
</gene>
<reference evidence="1 2" key="1">
    <citation type="submission" date="2014-06" db="EMBL/GenBank/DDBJ databases">
        <title>Genome evolution of avian class.</title>
        <authorList>
            <person name="Zhang G."/>
            <person name="Li C."/>
        </authorList>
    </citation>
    <scope>NUCLEOTIDE SEQUENCE [LARGE SCALE GENOMIC DNA]</scope>
    <source>
        <strain evidence="1">BGI_N305</strain>
    </source>
</reference>
<evidence type="ECO:0000313" key="1">
    <source>
        <dbReference type="EMBL" id="KFW82567.1"/>
    </source>
</evidence>
<dbReference type="PANTHER" id="PTHR37932:SF1">
    <property type="entry name" value="SMALL LYSINE-RICH PROTEIN 1"/>
    <property type="match status" value="1"/>
</dbReference>
<dbReference type="Proteomes" id="UP000053258">
    <property type="component" value="Unassembled WGS sequence"/>
</dbReference>
<proteinExistence type="predicted"/>
<name>A0A093QEQ4_9PASS</name>
<organism evidence="1 2">
    <name type="scientific">Manacus vitellinus</name>
    <name type="common">golden-collared manakin</name>
    <dbReference type="NCBI Taxonomy" id="328815"/>
    <lineage>
        <taxon>Eukaryota</taxon>
        <taxon>Metazoa</taxon>
        <taxon>Chordata</taxon>
        <taxon>Craniata</taxon>
        <taxon>Vertebrata</taxon>
        <taxon>Euteleostomi</taxon>
        <taxon>Archelosauria</taxon>
        <taxon>Archosauria</taxon>
        <taxon>Dinosauria</taxon>
        <taxon>Saurischia</taxon>
        <taxon>Theropoda</taxon>
        <taxon>Coelurosauria</taxon>
        <taxon>Aves</taxon>
        <taxon>Neognathae</taxon>
        <taxon>Neoaves</taxon>
        <taxon>Telluraves</taxon>
        <taxon>Australaves</taxon>
        <taxon>Passeriformes</taxon>
        <taxon>Pipridae</taxon>
        <taxon>Manacus</taxon>
    </lineage>
</organism>
<dbReference type="PANTHER" id="PTHR37932">
    <property type="entry name" value="SMALL LYSINE-RICH PROTEIN 1"/>
    <property type="match status" value="1"/>
</dbReference>
<dbReference type="OrthoDB" id="5989977at2759"/>
<dbReference type="EMBL" id="KL671420">
    <property type="protein sequence ID" value="KFW82567.1"/>
    <property type="molecule type" value="Genomic_DNA"/>
</dbReference>
<evidence type="ECO:0000313" key="2">
    <source>
        <dbReference type="Proteomes" id="UP000053258"/>
    </source>
</evidence>
<protein>
    <submittedName>
        <fullName evidence="1">Small lysine-rich protein 1</fullName>
    </submittedName>
</protein>
<accession>A0A093QEQ4</accession>
<dbReference type="STRING" id="328815.ENSMVIP00005010653"/>
<sequence length="60" mass="6569">KPKGGKGKPKKKEKAVVKEVDVLGPAAMLNAYYISHNAAAFLEFRGYPWPGSPKKKGKKK</sequence>
<feature type="non-terminal residue" evidence="1">
    <location>
        <position position="1"/>
    </location>
</feature>
<feature type="non-terminal residue" evidence="1">
    <location>
        <position position="60"/>
    </location>
</feature>
<keyword evidence="2" id="KW-1185">Reference proteome</keyword>
<dbReference type="AlphaFoldDB" id="A0A093QEQ4"/>
<dbReference type="InterPro" id="IPR037760">
    <property type="entry name" value="SMKR1"/>
</dbReference>